<keyword evidence="3" id="KW-1185">Reference proteome</keyword>
<name>A0A3N4I2N7_ASCIM</name>
<gene>
    <name evidence="2" type="ORF">BJ508DRAFT_329312</name>
</gene>
<feature type="compositionally biased region" description="Polar residues" evidence="1">
    <location>
        <begin position="1"/>
        <end position="11"/>
    </location>
</feature>
<evidence type="ECO:0008006" key="4">
    <source>
        <dbReference type="Google" id="ProtNLM"/>
    </source>
</evidence>
<proteinExistence type="predicted"/>
<protein>
    <recommendedName>
        <fullName evidence="4">F-box domain-containing protein</fullName>
    </recommendedName>
</protein>
<dbReference type="Proteomes" id="UP000275078">
    <property type="component" value="Unassembled WGS sequence"/>
</dbReference>
<evidence type="ECO:0000256" key="1">
    <source>
        <dbReference type="SAM" id="MobiDB-lite"/>
    </source>
</evidence>
<dbReference type="SUPFAM" id="SSF81383">
    <property type="entry name" value="F-box domain"/>
    <property type="match status" value="1"/>
</dbReference>
<dbReference type="InterPro" id="IPR036047">
    <property type="entry name" value="F-box-like_dom_sf"/>
</dbReference>
<dbReference type="AlphaFoldDB" id="A0A3N4I2N7"/>
<evidence type="ECO:0000313" key="3">
    <source>
        <dbReference type="Proteomes" id="UP000275078"/>
    </source>
</evidence>
<reference evidence="2 3" key="1">
    <citation type="journal article" date="2018" name="Nat. Ecol. Evol.">
        <title>Pezizomycetes genomes reveal the molecular basis of ectomycorrhizal truffle lifestyle.</title>
        <authorList>
            <person name="Murat C."/>
            <person name="Payen T."/>
            <person name="Noel B."/>
            <person name="Kuo A."/>
            <person name="Morin E."/>
            <person name="Chen J."/>
            <person name="Kohler A."/>
            <person name="Krizsan K."/>
            <person name="Balestrini R."/>
            <person name="Da Silva C."/>
            <person name="Montanini B."/>
            <person name="Hainaut M."/>
            <person name="Levati E."/>
            <person name="Barry K.W."/>
            <person name="Belfiori B."/>
            <person name="Cichocki N."/>
            <person name="Clum A."/>
            <person name="Dockter R.B."/>
            <person name="Fauchery L."/>
            <person name="Guy J."/>
            <person name="Iotti M."/>
            <person name="Le Tacon F."/>
            <person name="Lindquist E.A."/>
            <person name="Lipzen A."/>
            <person name="Malagnac F."/>
            <person name="Mello A."/>
            <person name="Molinier V."/>
            <person name="Miyauchi S."/>
            <person name="Poulain J."/>
            <person name="Riccioni C."/>
            <person name="Rubini A."/>
            <person name="Sitrit Y."/>
            <person name="Splivallo R."/>
            <person name="Traeger S."/>
            <person name="Wang M."/>
            <person name="Zifcakova L."/>
            <person name="Wipf D."/>
            <person name="Zambonelli A."/>
            <person name="Paolocci F."/>
            <person name="Nowrousian M."/>
            <person name="Ottonello S."/>
            <person name="Baldrian P."/>
            <person name="Spatafora J.W."/>
            <person name="Henrissat B."/>
            <person name="Nagy L.G."/>
            <person name="Aury J.M."/>
            <person name="Wincker P."/>
            <person name="Grigoriev I.V."/>
            <person name="Bonfante P."/>
            <person name="Martin F.M."/>
        </authorList>
    </citation>
    <scope>NUCLEOTIDE SEQUENCE [LARGE SCALE GENOMIC DNA]</scope>
    <source>
        <strain evidence="2 3">RN42</strain>
    </source>
</reference>
<sequence length="196" mass="22441">MSFSAPATADTTFVMPSRSPQPLKSNKRRRRQPPKVPKPANPLHFLRLPLEIRLCIFRLLPAYSLLQLSHSHPQLLGEVHAHPSIYKSAYGYSDFPTNSVFRKAKDTFHPFSLSHVMKLIDDSEFVLSWDQNRKSQAERRSRYRYCLYCRRNGVGWGISVGVGETVECRDCWCVSRGLYEGCLRERELAKGGRGGL</sequence>
<evidence type="ECO:0000313" key="2">
    <source>
        <dbReference type="EMBL" id="RPA78370.1"/>
    </source>
</evidence>
<feature type="region of interest" description="Disordered" evidence="1">
    <location>
        <begin position="1"/>
        <end position="40"/>
    </location>
</feature>
<organism evidence="2 3">
    <name type="scientific">Ascobolus immersus RN42</name>
    <dbReference type="NCBI Taxonomy" id="1160509"/>
    <lineage>
        <taxon>Eukaryota</taxon>
        <taxon>Fungi</taxon>
        <taxon>Dikarya</taxon>
        <taxon>Ascomycota</taxon>
        <taxon>Pezizomycotina</taxon>
        <taxon>Pezizomycetes</taxon>
        <taxon>Pezizales</taxon>
        <taxon>Ascobolaceae</taxon>
        <taxon>Ascobolus</taxon>
    </lineage>
</organism>
<dbReference type="EMBL" id="ML119712">
    <property type="protein sequence ID" value="RPA78370.1"/>
    <property type="molecule type" value="Genomic_DNA"/>
</dbReference>
<accession>A0A3N4I2N7</accession>